<protein>
    <submittedName>
        <fullName evidence="4">UDP-N-acetylglucosamine 4,6-dehydratase</fullName>
    </submittedName>
</protein>
<evidence type="ECO:0000313" key="6">
    <source>
        <dbReference type="Proteomes" id="UP000254919"/>
    </source>
</evidence>
<dbReference type="PANTHER" id="PTHR43318:SF1">
    <property type="entry name" value="POLYSACCHARIDE BIOSYNTHESIS PROTEIN EPSC-RELATED"/>
    <property type="match status" value="1"/>
</dbReference>
<accession>A0A1S8D4Y9</accession>
<dbReference type="PANTHER" id="PTHR43318">
    <property type="entry name" value="UDP-N-ACETYLGLUCOSAMINE 4,6-DEHYDRATASE"/>
    <property type="match status" value="1"/>
</dbReference>
<dbReference type="EMBL" id="UGVN01000001">
    <property type="protein sequence ID" value="SUE38188.1"/>
    <property type="molecule type" value="Genomic_DNA"/>
</dbReference>
<dbReference type="SUPFAM" id="SSF51735">
    <property type="entry name" value="NAD(P)-binding Rossmann-fold domains"/>
    <property type="match status" value="1"/>
</dbReference>
<keyword evidence="5" id="KW-1185">Reference proteome</keyword>
<organism evidence="3 5">
    <name type="scientific">Roseomonas mucosa</name>
    <dbReference type="NCBI Taxonomy" id="207340"/>
    <lineage>
        <taxon>Bacteria</taxon>
        <taxon>Pseudomonadati</taxon>
        <taxon>Pseudomonadota</taxon>
        <taxon>Alphaproteobacteria</taxon>
        <taxon>Acetobacterales</taxon>
        <taxon>Roseomonadaceae</taxon>
        <taxon>Roseomonas</taxon>
    </lineage>
</organism>
<dbReference type="Gene3D" id="3.40.50.720">
    <property type="entry name" value="NAD(P)-binding Rossmann-like Domain"/>
    <property type="match status" value="1"/>
</dbReference>
<feature type="domain" description="Polysaccharide biosynthesis protein CapD-like" evidence="2">
    <location>
        <begin position="77"/>
        <end position="316"/>
    </location>
</feature>
<dbReference type="STRING" id="207340.APZ41_012265"/>
<name>A0A1S8D4Y9_9PROT</name>
<dbReference type="AlphaFoldDB" id="A0A1S8D4Y9"/>
<comment type="similarity">
    <text evidence="1">Belongs to the polysaccharide synthase family.</text>
</comment>
<dbReference type="Proteomes" id="UP000054844">
    <property type="component" value="Unassembled WGS sequence"/>
</dbReference>
<gene>
    <name evidence="3" type="ORF">APZ41_012265</name>
    <name evidence="4" type="ORF">NCTC13291_00552</name>
</gene>
<dbReference type="Pfam" id="PF02719">
    <property type="entry name" value="Polysacc_synt_2"/>
    <property type="match status" value="1"/>
</dbReference>
<evidence type="ECO:0000313" key="5">
    <source>
        <dbReference type="Proteomes" id="UP000054844"/>
    </source>
</evidence>
<dbReference type="InterPro" id="IPR003869">
    <property type="entry name" value="Polysac_CapD-like"/>
</dbReference>
<dbReference type="InterPro" id="IPR036291">
    <property type="entry name" value="NAD(P)-bd_dom_sf"/>
</dbReference>
<proteinExistence type="inferred from homology"/>
<evidence type="ECO:0000313" key="3">
    <source>
        <dbReference type="EMBL" id="ONH82887.1"/>
    </source>
</evidence>
<evidence type="ECO:0000259" key="2">
    <source>
        <dbReference type="Pfam" id="PF02719"/>
    </source>
</evidence>
<dbReference type="RefSeq" id="WP_019461308.1">
    <property type="nucleotide sequence ID" value="NZ_AP031462.1"/>
</dbReference>
<dbReference type="Proteomes" id="UP000254919">
    <property type="component" value="Unassembled WGS sequence"/>
</dbReference>
<evidence type="ECO:0000313" key="4">
    <source>
        <dbReference type="EMBL" id="SUE38188.1"/>
    </source>
</evidence>
<dbReference type="EMBL" id="LLWF02000038">
    <property type="protein sequence ID" value="ONH82887.1"/>
    <property type="molecule type" value="Genomic_DNA"/>
</dbReference>
<dbReference type="GeneID" id="99635576"/>
<sequence>MPQSSADLIQEIIALAPDGRAGLDAATTEALKVLTRRLLAARAAEGGLDEDPLELAMTRNVELHRDAAAARLAGRRILVTGGSGSVGTRLRQLLQGFGPAALFNLDIAPHHGEGTGITADIRDMAALDAAFREARPDVVFHLAAIREPGRAEAVVREAVETNVFGSGNVIEACQRHGVRVAVYSSTGKCFAYVTDHVYTATKKLAEAQWMRAARHAAAGRAGGAEATHFAVTRFTHVLENGIIAADIQAGIEAGMIGLHGPDRHFNVQNLRQATHLLVNAAALAGEGPVDGFWSAVDLGWPVNTLDLALFQIRRSGRDVGLRFLGVPKGYDESFYRGQFDWSGLYEYHPLVNALEAPQGFTDRSGTMVGARVGAVPDAVLTQELRHLRQVVDGAEGAPGTVKQALLAAVTAVTGAVFATTPPERLLDVLWWGAAPAWAGPGASTAARYRSLVALLVDALLPHVEEKRFHACPAQMGRLREVAQTLPLIEGLQGRAAQLQALLSARHMMDAAHD</sequence>
<reference evidence="3 5" key="1">
    <citation type="submission" date="2016-12" db="EMBL/GenBank/DDBJ databases">
        <title>Draft genome sequence of Roseomonas mucosa strain AU37, isolated from a peripheral intravenous catheter.</title>
        <authorList>
            <person name="Choudhury M.A."/>
            <person name="Sidjabat H.E."/>
            <person name="Wailan A.M."/>
            <person name="Zhang L."/>
            <person name="Marsh N.M."/>
            <person name="Rickard C.M."/>
            <person name="Davies M."/>
            <person name="Mcmillan D.J."/>
        </authorList>
    </citation>
    <scope>NUCLEOTIDE SEQUENCE [LARGE SCALE GENOMIC DNA]</scope>
    <source>
        <strain evidence="3 5">SAVE376</strain>
    </source>
</reference>
<evidence type="ECO:0000256" key="1">
    <source>
        <dbReference type="ARBA" id="ARBA00007430"/>
    </source>
</evidence>
<dbReference type="InterPro" id="IPR051203">
    <property type="entry name" value="Polysaccharide_Synthase-Rel"/>
</dbReference>
<reference evidence="4 6" key="2">
    <citation type="submission" date="2018-06" db="EMBL/GenBank/DDBJ databases">
        <authorList>
            <consortium name="Pathogen Informatics"/>
            <person name="Doyle S."/>
        </authorList>
    </citation>
    <scope>NUCLEOTIDE SEQUENCE [LARGE SCALE GENOMIC DNA]</scope>
    <source>
        <strain evidence="4 6">NCTC13291</strain>
    </source>
</reference>
<dbReference type="OrthoDB" id="9801056at2"/>